<proteinExistence type="predicted"/>
<dbReference type="SUPFAM" id="SSF53955">
    <property type="entry name" value="Lysozyme-like"/>
    <property type="match status" value="1"/>
</dbReference>
<dbReference type="RefSeq" id="WP_420241879.1">
    <property type="nucleotide sequence ID" value="NZ_BOPV01000001.1"/>
</dbReference>
<name>A0A8S8XB18_9PROT</name>
<gene>
    <name evidence="2" type="ORF">TMPK1_10560</name>
</gene>
<evidence type="ECO:0000256" key="1">
    <source>
        <dbReference type="SAM" id="MobiDB-lite"/>
    </source>
</evidence>
<comment type="caution">
    <text evidence="2">The sequence shown here is derived from an EMBL/GenBank/DDBJ whole genome shotgun (WGS) entry which is preliminary data.</text>
</comment>
<accession>A0A8S8XB18</accession>
<dbReference type="InterPro" id="IPR023346">
    <property type="entry name" value="Lysozyme-like_dom_sf"/>
</dbReference>
<evidence type="ECO:0008006" key="4">
    <source>
        <dbReference type="Google" id="ProtNLM"/>
    </source>
</evidence>
<feature type="region of interest" description="Disordered" evidence="1">
    <location>
        <begin position="1"/>
        <end position="24"/>
    </location>
</feature>
<dbReference type="EMBL" id="BOPV01000001">
    <property type="protein sequence ID" value="GIL38819.1"/>
    <property type="molecule type" value="Genomic_DNA"/>
</dbReference>
<organism evidence="2 3">
    <name type="scientific">Roseiterribacter gracilis</name>
    <dbReference type="NCBI Taxonomy" id="2812848"/>
    <lineage>
        <taxon>Bacteria</taxon>
        <taxon>Pseudomonadati</taxon>
        <taxon>Pseudomonadota</taxon>
        <taxon>Alphaproteobacteria</taxon>
        <taxon>Rhodospirillales</taxon>
        <taxon>Roseiterribacteraceae</taxon>
        <taxon>Roseiterribacter</taxon>
    </lineage>
</organism>
<keyword evidence="3" id="KW-1185">Reference proteome</keyword>
<evidence type="ECO:0000313" key="2">
    <source>
        <dbReference type="EMBL" id="GIL38819.1"/>
    </source>
</evidence>
<reference evidence="2" key="1">
    <citation type="submission" date="2021-02" db="EMBL/GenBank/DDBJ databases">
        <title>Genome sequence of Rhodospirillales sp. strain TMPK1 isolated from soil.</title>
        <authorList>
            <person name="Nakai R."/>
            <person name="Kusada H."/>
            <person name="Tamaki H."/>
        </authorList>
    </citation>
    <scope>NUCLEOTIDE SEQUENCE</scope>
    <source>
        <strain evidence="2">TMPK1</strain>
    </source>
</reference>
<dbReference type="AlphaFoldDB" id="A0A8S8XB18"/>
<evidence type="ECO:0000313" key="3">
    <source>
        <dbReference type="Proteomes" id="UP000681075"/>
    </source>
</evidence>
<sequence>MRRETASAPQAPHTGPAGGFSFDRTQGEAISVDGLQTDPSRLKLGVNQAYEGAILQAAERTGLSAAAIASIIDAEATKIKGSNGVWNPNSRSKTSSAVGLTQCTEAAWQEMAETKGSLLHGIADKNGWLDKHGKLQETHFIDAMALRVDPYLSIVTGAEYDAKALRQLQAEGLVPTELDDTQRARYAYLAHHEGVGGAAQLLTGTLHRDRARSLYAANFPGETKDHTGFSQLARIERGETNGRPGIEVAWEETYADRIKAYTESKIRPAAFLEPALTVAKTLPQPDLAVSVR</sequence>
<protein>
    <recommendedName>
        <fullName evidence="4">Transglycosylase SLT domain-containing protein</fullName>
    </recommendedName>
</protein>
<dbReference type="Gene3D" id="1.10.530.10">
    <property type="match status" value="1"/>
</dbReference>
<dbReference type="Proteomes" id="UP000681075">
    <property type="component" value="Unassembled WGS sequence"/>
</dbReference>